<dbReference type="SUPFAM" id="SSF56176">
    <property type="entry name" value="FAD-binding/transporter-associated domain-like"/>
    <property type="match status" value="1"/>
</dbReference>
<comment type="similarity">
    <text evidence="2">Belongs to the oxygen-dependent FAD-linked oxidoreductase family.</text>
</comment>
<dbReference type="GO" id="GO:0071949">
    <property type="term" value="F:FAD binding"/>
    <property type="evidence" value="ECO:0007669"/>
    <property type="project" value="InterPro"/>
</dbReference>
<dbReference type="Gene3D" id="3.40.462.20">
    <property type="match status" value="1"/>
</dbReference>
<dbReference type="InterPro" id="IPR016169">
    <property type="entry name" value="FAD-bd_PCMH_sub2"/>
</dbReference>
<reference evidence="7 8" key="1">
    <citation type="submission" date="2016-11" db="EMBL/GenBank/DDBJ databases">
        <authorList>
            <person name="Jaros S."/>
            <person name="Januszkiewicz K."/>
            <person name="Wedrychowicz H."/>
        </authorList>
    </citation>
    <scope>NUCLEOTIDE SEQUENCE [LARGE SCALE GENOMIC DNA]</scope>
    <source>
        <strain evidence="7 8">GAS138</strain>
    </source>
</reference>
<sequence>MQRRDFLKVTGGLSAHLIVGGSLLSIRQAEAETGLPIAALQASLDPKKDLVLIPENKGSSKFDFDKSYQLRTQITPRVRVVAGSAAAVGSTILWATNNGIDFAIRSGGHSYEGFSQSPDLVIDVRGMTAIKLSNDKKSVSIGSGSSLGSVYKALTPSHLAIPAGSCFPVGVAGHSLGGGFGLLGRPFGLACDSILSMEMVDASGQIRTVSEQANPDLFWALRGGGNGSFGVVTNFIFRTSAVNMVAKFGMEWNKTPAQGVKVMQAWQQWLEDLPSSITCTLHLEKAEKKKPGLIKLRVTGLSVQSASRLKVELKRLQSLAGAADDAPAIVTETFDLAATAFNGGKHAPVYESILMKGKSDYVTEPMTDQGILTLLGGLQKAPVSMALLCDSYGGAINKVASDATAFVHRANTKYSMQYYMQWDKPDASDAHLLAMRTLYDSMRPFVSGGCYVNYCDLDLGNGYAKAYWGDNLPRLMKIKAQVDPKNIFKHAQSVPLS</sequence>
<evidence type="ECO:0000256" key="1">
    <source>
        <dbReference type="ARBA" id="ARBA00001974"/>
    </source>
</evidence>
<keyword evidence="3" id="KW-0285">Flavoprotein</keyword>
<dbReference type="InterPro" id="IPR012951">
    <property type="entry name" value="BBE"/>
</dbReference>
<name>A0A1M5S7H9_9BRAD</name>
<dbReference type="GO" id="GO:0016491">
    <property type="term" value="F:oxidoreductase activity"/>
    <property type="evidence" value="ECO:0007669"/>
    <property type="project" value="UniProtKB-KW"/>
</dbReference>
<dbReference type="OrthoDB" id="9775082at2"/>
<dbReference type="InterPro" id="IPR006311">
    <property type="entry name" value="TAT_signal"/>
</dbReference>
<evidence type="ECO:0000259" key="6">
    <source>
        <dbReference type="PROSITE" id="PS51387"/>
    </source>
</evidence>
<evidence type="ECO:0000256" key="2">
    <source>
        <dbReference type="ARBA" id="ARBA00005466"/>
    </source>
</evidence>
<dbReference type="PANTHER" id="PTHR42973:SF39">
    <property type="entry name" value="FAD-BINDING PCMH-TYPE DOMAIN-CONTAINING PROTEIN"/>
    <property type="match status" value="1"/>
</dbReference>
<dbReference type="Gene3D" id="3.30.465.10">
    <property type="match status" value="1"/>
</dbReference>
<proteinExistence type="inferred from homology"/>
<evidence type="ECO:0000256" key="3">
    <source>
        <dbReference type="ARBA" id="ARBA00022630"/>
    </source>
</evidence>
<protein>
    <submittedName>
        <fullName evidence="7">FAD/FMN-containing dehydrogenase</fullName>
    </submittedName>
</protein>
<keyword evidence="4" id="KW-0274">FAD</keyword>
<dbReference type="InterPro" id="IPR006094">
    <property type="entry name" value="Oxid_FAD_bind_N"/>
</dbReference>
<dbReference type="PROSITE" id="PS51318">
    <property type="entry name" value="TAT"/>
    <property type="match status" value="1"/>
</dbReference>
<dbReference type="AlphaFoldDB" id="A0A1M5S7H9"/>
<evidence type="ECO:0000256" key="4">
    <source>
        <dbReference type="ARBA" id="ARBA00022827"/>
    </source>
</evidence>
<dbReference type="PROSITE" id="PS51387">
    <property type="entry name" value="FAD_PCMH"/>
    <property type="match status" value="1"/>
</dbReference>
<dbReference type="InterPro" id="IPR036318">
    <property type="entry name" value="FAD-bd_PCMH-like_sf"/>
</dbReference>
<dbReference type="InterPro" id="IPR050416">
    <property type="entry name" value="FAD-linked_Oxidoreductase"/>
</dbReference>
<dbReference type="RefSeq" id="WP_079603289.1">
    <property type="nucleotide sequence ID" value="NZ_LT670817.1"/>
</dbReference>
<evidence type="ECO:0000256" key="5">
    <source>
        <dbReference type="ARBA" id="ARBA00023002"/>
    </source>
</evidence>
<accession>A0A1M5S7H9</accession>
<dbReference type="Proteomes" id="UP000189796">
    <property type="component" value="Chromosome I"/>
</dbReference>
<dbReference type="Pfam" id="PF08031">
    <property type="entry name" value="BBE"/>
    <property type="match status" value="1"/>
</dbReference>
<dbReference type="Pfam" id="PF01565">
    <property type="entry name" value="FAD_binding_4"/>
    <property type="match status" value="1"/>
</dbReference>
<dbReference type="InterPro" id="IPR016167">
    <property type="entry name" value="FAD-bd_PCMH_sub1"/>
</dbReference>
<feature type="domain" description="FAD-binding PCMH-type" evidence="6">
    <location>
        <begin position="72"/>
        <end position="242"/>
    </location>
</feature>
<comment type="cofactor">
    <cofactor evidence="1">
        <name>FAD</name>
        <dbReference type="ChEBI" id="CHEBI:57692"/>
    </cofactor>
</comment>
<evidence type="ECO:0000313" key="8">
    <source>
        <dbReference type="Proteomes" id="UP000189796"/>
    </source>
</evidence>
<organism evidence="7 8">
    <name type="scientific">Bradyrhizobium erythrophlei</name>
    <dbReference type="NCBI Taxonomy" id="1437360"/>
    <lineage>
        <taxon>Bacteria</taxon>
        <taxon>Pseudomonadati</taxon>
        <taxon>Pseudomonadota</taxon>
        <taxon>Alphaproteobacteria</taxon>
        <taxon>Hyphomicrobiales</taxon>
        <taxon>Nitrobacteraceae</taxon>
        <taxon>Bradyrhizobium</taxon>
    </lineage>
</organism>
<dbReference type="PANTHER" id="PTHR42973">
    <property type="entry name" value="BINDING OXIDOREDUCTASE, PUTATIVE (AFU_ORTHOLOGUE AFUA_1G17690)-RELATED"/>
    <property type="match status" value="1"/>
</dbReference>
<dbReference type="EMBL" id="LT670817">
    <property type="protein sequence ID" value="SHH34429.1"/>
    <property type="molecule type" value="Genomic_DNA"/>
</dbReference>
<keyword evidence="5" id="KW-0560">Oxidoreductase</keyword>
<dbReference type="Gene3D" id="3.30.43.10">
    <property type="entry name" value="Uridine Diphospho-n-acetylenolpyruvylglucosamine Reductase, domain 2"/>
    <property type="match status" value="1"/>
</dbReference>
<dbReference type="InterPro" id="IPR016166">
    <property type="entry name" value="FAD-bd_PCMH"/>
</dbReference>
<evidence type="ECO:0000313" key="7">
    <source>
        <dbReference type="EMBL" id="SHH34429.1"/>
    </source>
</evidence>
<gene>
    <name evidence="7" type="ORF">SAMN05443248_4505</name>
</gene>